<dbReference type="EnsemblBacteria" id="ABA53476">
    <property type="protein sequence ID" value="ABA53476"/>
    <property type="gene ID" value="BURPS1710b_A1227"/>
</dbReference>
<evidence type="ECO:0000313" key="1">
    <source>
        <dbReference type="EMBL" id="ABA53476.1"/>
    </source>
</evidence>
<accession>Q3JJ69</accession>
<protein>
    <submittedName>
        <fullName evidence="1">Uncharacterized protein</fullName>
    </submittedName>
</protein>
<proteinExistence type="predicted"/>
<dbReference type="Proteomes" id="UP000002700">
    <property type="component" value="Chromosome II"/>
</dbReference>
<gene>
    <name evidence="1" type="ordered locus">BURPS1710b_A1227</name>
</gene>
<dbReference type="KEGG" id="bpm:BURPS1710b_A1227"/>
<reference evidence="1 2" key="1">
    <citation type="submission" date="2005-09" db="EMBL/GenBank/DDBJ databases">
        <authorList>
            <person name="Woods D.E."/>
            <person name="Nierman W.C."/>
        </authorList>
    </citation>
    <scope>NUCLEOTIDE SEQUENCE [LARGE SCALE GENOMIC DNA]</scope>
    <source>
        <strain evidence="1 2">1710b</strain>
    </source>
</reference>
<name>Q3JJ69_BURP1</name>
<dbReference type="HOGENOM" id="CLU_198094_0_0_4"/>
<evidence type="ECO:0000313" key="2">
    <source>
        <dbReference type="Proteomes" id="UP000002700"/>
    </source>
</evidence>
<sequence>MLPRRSRGGDERRDRAIARSRCKRMPAAAFRQPIMGWAGRDADRRSWGAAACGSIWPDSWAAFIGGRVEAGFVEGTH</sequence>
<organism evidence="1 2">
    <name type="scientific">Burkholderia pseudomallei (strain 1710b)</name>
    <dbReference type="NCBI Taxonomy" id="320372"/>
    <lineage>
        <taxon>Bacteria</taxon>
        <taxon>Pseudomonadati</taxon>
        <taxon>Pseudomonadota</taxon>
        <taxon>Betaproteobacteria</taxon>
        <taxon>Burkholderiales</taxon>
        <taxon>Burkholderiaceae</taxon>
        <taxon>Burkholderia</taxon>
        <taxon>pseudomallei group</taxon>
    </lineage>
</organism>
<dbReference type="AlphaFoldDB" id="Q3JJ69"/>
<dbReference type="EMBL" id="CP000125">
    <property type="protein sequence ID" value="ABA53476.1"/>
    <property type="molecule type" value="Genomic_DNA"/>
</dbReference>